<organism evidence="1">
    <name type="scientific">Siphoviridae sp. ct3pR10</name>
    <dbReference type="NCBI Taxonomy" id="2826284"/>
    <lineage>
        <taxon>Viruses</taxon>
        <taxon>Duplodnaviria</taxon>
        <taxon>Heunggongvirae</taxon>
        <taxon>Uroviricota</taxon>
        <taxon>Caudoviricetes</taxon>
    </lineage>
</organism>
<proteinExistence type="predicted"/>
<protein>
    <submittedName>
        <fullName evidence="1">Uncharacterized protein</fullName>
    </submittedName>
</protein>
<evidence type="ECO:0000313" key="1">
    <source>
        <dbReference type="EMBL" id="DAD74413.1"/>
    </source>
</evidence>
<dbReference type="EMBL" id="BK014759">
    <property type="protein sequence ID" value="DAD74413.1"/>
    <property type="molecule type" value="Genomic_DNA"/>
</dbReference>
<name>A0A8S5LWI7_9CAUD</name>
<sequence length="95" mass="10765">MSPLLCISLLSIVCSIHELCIAYRLYDKWDVIEKYLCLAEIARPPVPLKGRACRRSGACPLPVSTFMVLSHCVSVKVLFSHIRTMRVISRFISEI</sequence>
<accession>A0A8S5LWI7</accession>
<reference evidence="1" key="1">
    <citation type="journal article" date="2021" name="Proc. Natl. Acad. Sci. U.S.A.">
        <title>A Catalog of Tens of Thousands of Viruses from Human Metagenomes Reveals Hidden Associations with Chronic Diseases.</title>
        <authorList>
            <person name="Tisza M.J."/>
            <person name="Buck C.B."/>
        </authorList>
    </citation>
    <scope>NUCLEOTIDE SEQUENCE</scope>
    <source>
        <strain evidence="1">Ct3pR10</strain>
    </source>
</reference>